<dbReference type="AlphaFoldDB" id="A0A4V2F393"/>
<feature type="domain" description="Solute-binding protein family 5" evidence="6">
    <location>
        <begin position="190"/>
        <end position="625"/>
    </location>
</feature>
<keyword evidence="4" id="KW-0732">Signal</keyword>
<keyword evidence="3" id="KW-0813">Transport</keyword>
<evidence type="ECO:0000313" key="8">
    <source>
        <dbReference type="Proteomes" id="UP000292445"/>
    </source>
</evidence>
<accession>A0A4V2F393</accession>
<keyword evidence="5" id="KW-1133">Transmembrane helix</keyword>
<dbReference type="GO" id="GO:0015833">
    <property type="term" value="P:peptide transport"/>
    <property type="evidence" value="ECO:0007669"/>
    <property type="project" value="TreeGrafter"/>
</dbReference>
<dbReference type="CDD" id="cd08505">
    <property type="entry name" value="PBP2_NikA_DppA_OppA_like_18"/>
    <property type="match status" value="1"/>
</dbReference>
<comment type="subcellular location">
    <subcellularLocation>
        <location evidence="1">Cell envelope</location>
    </subcellularLocation>
</comment>
<protein>
    <submittedName>
        <fullName evidence="7">ABC-type transport system substrate-binding protein</fullName>
    </submittedName>
</protein>
<dbReference type="GO" id="GO:1904680">
    <property type="term" value="F:peptide transmembrane transporter activity"/>
    <property type="evidence" value="ECO:0007669"/>
    <property type="project" value="TreeGrafter"/>
</dbReference>
<evidence type="ECO:0000259" key="6">
    <source>
        <dbReference type="Pfam" id="PF00496"/>
    </source>
</evidence>
<proteinExistence type="inferred from homology"/>
<comment type="caution">
    <text evidence="7">The sequence shown here is derived from an EMBL/GenBank/DDBJ whole genome shotgun (WGS) entry which is preliminary data.</text>
</comment>
<dbReference type="PANTHER" id="PTHR30290:SF10">
    <property type="entry name" value="PERIPLASMIC OLIGOPEPTIDE-BINDING PROTEIN-RELATED"/>
    <property type="match status" value="1"/>
</dbReference>
<keyword evidence="5" id="KW-0812">Transmembrane</keyword>
<dbReference type="InterPro" id="IPR039424">
    <property type="entry name" value="SBP_5"/>
</dbReference>
<gene>
    <name evidence="7" type="ORF">EV675_4220</name>
</gene>
<dbReference type="PROSITE" id="PS51257">
    <property type="entry name" value="PROKAR_LIPOPROTEIN"/>
    <property type="match status" value="1"/>
</dbReference>
<evidence type="ECO:0000256" key="1">
    <source>
        <dbReference type="ARBA" id="ARBA00004196"/>
    </source>
</evidence>
<keyword evidence="5" id="KW-0472">Membrane</keyword>
<keyword evidence="8" id="KW-1185">Reference proteome</keyword>
<dbReference type="EMBL" id="SGXC01000002">
    <property type="protein sequence ID" value="RZS81594.1"/>
    <property type="molecule type" value="Genomic_DNA"/>
</dbReference>
<name>A0A4V2F393_9BURK</name>
<dbReference type="OrthoDB" id="9801912at2"/>
<dbReference type="Gene3D" id="3.40.190.10">
    <property type="entry name" value="Periplasmic binding protein-like II"/>
    <property type="match status" value="1"/>
</dbReference>
<dbReference type="RefSeq" id="WP_130359478.1">
    <property type="nucleotide sequence ID" value="NZ_SGXC01000002.1"/>
</dbReference>
<dbReference type="InterPro" id="IPR000914">
    <property type="entry name" value="SBP_5_dom"/>
</dbReference>
<evidence type="ECO:0000256" key="4">
    <source>
        <dbReference type="ARBA" id="ARBA00022729"/>
    </source>
</evidence>
<evidence type="ECO:0000256" key="3">
    <source>
        <dbReference type="ARBA" id="ARBA00022448"/>
    </source>
</evidence>
<sequence length="765" mass="85977">MRLTCAAGLRQGAQGARGWAGTFLLAVAAVVAAGCSPGGPDGGTPLNSPYAAGAERENVMYTAFTQRSPKYLDPASSYSVDETPYTYQIYEPLYGYDYLKRPYQLVPRAAVRVVDPVYLDAQGNRLPDSVPGEQVVQSVYDIPIKPGIRFQPHPAFAVDEAGRDLYRHLAPADLEGKYAIPDFPRTGSRELTADDYVYGIRRLATTRVVSPIYAHMTDYIVGFKEYGDRIRAADAELRKGLAPTTRDLPWLDFRKYAFEGVEALDPHTLRIRIKGKYPQFKYWLAMTFFSPIPWEADQFYSQAGMAERNLTLNYWPVGTGPYMLTEYRENRRHVLSRNPNFRGDPYPCEGTDEDRAAGLLEDCGKPTPFIDRIVFNIEKESVPLQGKFLQGYYDVPQAERGEYGVAYLVAAGDSKEKAALYAERGLKLPTTVETQNWYMGFNWLDPVVGKGDNPDQEARNRKLRQAISIAVDWEEYVTIFENSQAQVAHGPLPPGLLGYRDPPAGANPVVYDIDGDKVTRKPLAEAKRLLAEAGYPDGRNAQTGQPLVLNYDAMGGVSPGARSQFDWLQRQFGKLGIQLEVRSTDYNRFQDKMRRGVAQIFLWGWNADYPDAENFLFLLYGPNGKAKEGGENASNYVNPEFDKLFERMKYLDDGPEKEALIARMVAIVQTDAAWMFGYFPKSGGAYQQWVGNGKPTQMIRNNLQFMKIDSALRTRKIAEWNQPVWWPVALAVVLLVLLAVPAWRMVRRRDRAVAVHTDRPTGDAA</sequence>
<dbReference type="Pfam" id="PF00496">
    <property type="entry name" value="SBP_bac_5"/>
    <property type="match status" value="1"/>
</dbReference>
<evidence type="ECO:0000313" key="7">
    <source>
        <dbReference type="EMBL" id="RZS81594.1"/>
    </source>
</evidence>
<evidence type="ECO:0000256" key="5">
    <source>
        <dbReference type="SAM" id="Phobius"/>
    </source>
</evidence>
<dbReference type="GO" id="GO:0030313">
    <property type="term" value="C:cell envelope"/>
    <property type="evidence" value="ECO:0007669"/>
    <property type="project" value="UniProtKB-SubCell"/>
</dbReference>
<organism evidence="7 8">
    <name type="scientific">Pigmentiphaga kullae</name>
    <dbReference type="NCBI Taxonomy" id="151784"/>
    <lineage>
        <taxon>Bacteria</taxon>
        <taxon>Pseudomonadati</taxon>
        <taxon>Pseudomonadota</taxon>
        <taxon>Betaproteobacteria</taxon>
        <taxon>Burkholderiales</taxon>
        <taxon>Alcaligenaceae</taxon>
        <taxon>Pigmentiphaga</taxon>
    </lineage>
</organism>
<evidence type="ECO:0000256" key="2">
    <source>
        <dbReference type="ARBA" id="ARBA00005695"/>
    </source>
</evidence>
<comment type="similarity">
    <text evidence="2">Belongs to the bacterial solute-binding protein 5 family.</text>
</comment>
<dbReference type="Gene3D" id="3.10.105.10">
    <property type="entry name" value="Dipeptide-binding Protein, Domain 3"/>
    <property type="match status" value="1"/>
</dbReference>
<dbReference type="SUPFAM" id="SSF53850">
    <property type="entry name" value="Periplasmic binding protein-like II"/>
    <property type="match status" value="1"/>
</dbReference>
<reference evidence="7 8" key="1">
    <citation type="submission" date="2019-02" db="EMBL/GenBank/DDBJ databases">
        <title>Genomic Encyclopedia of Type Strains, Phase IV (KMG-IV): sequencing the most valuable type-strain genomes for metagenomic binning, comparative biology and taxonomic classification.</title>
        <authorList>
            <person name="Goeker M."/>
        </authorList>
    </citation>
    <scope>NUCLEOTIDE SEQUENCE [LARGE SCALE GENOMIC DNA]</scope>
    <source>
        <strain evidence="7 8">K24</strain>
    </source>
</reference>
<dbReference type="PANTHER" id="PTHR30290">
    <property type="entry name" value="PERIPLASMIC BINDING COMPONENT OF ABC TRANSPORTER"/>
    <property type="match status" value="1"/>
</dbReference>
<dbReference type="Proteomes" id="UP000292445">
    <property type="component" value="Unassembled WGS sequence"/>
</dbReference>
<feature type="transmembrane region" description="Helical" evidence="5">
    <location>
        <begin position="724"/>
        <end position="743"/>
    </location>
</feature>